<reference evidence="2" key="1">
    <citation type="submission" date="2023-02" db="EMBL/GenBank/DDBJ databases">
        <title>Genome of toxic invasive species Heracleum sosnowskyi carries increased number of genes despite the absence of recent whole-genome duplications.</title>
        <authorList>
            <person name="Schelkunov M."/>
            <person name="Shtratnikova V."/>
            <person name="Makarenko M."/>
            <person name="Klepikova A."/>
            <person name="Omelchenko D."/>
            <person name="Novikova G."/>
            <person name="Obukhova E."/>
            <person name="Bogdanov V."/>
            <person name="Penin A."/>
            <person name="Logacheva M."/>
        </authorList>
    </citation>
    <scope>NUCLEOTIDE SEQUENCE</scope>
    <source>
        <strain evidence="2">Hsosn_3</strain>
        <tissue evidence="2">Leaf</tissue>
    </source>
</reference>
<feature type="compositionally biased region" description="Polar residues" evidence="1">
    <location>
        <begin position="402"/>
        <end position="423"/>
    </location>
</feature>
<accession>A0AAD8I6P4</accession>
<dbReference type="SUPFAM" id="SSF57756">
    <property type="entry name" value="Retrovirus zinc finger-like domains"/>
    <property type="match status" value="1"/>
</dbReference>
<dbReference type="InterPro" id="IPR036875">
    <property type="entry name" value="Znf_CCHC_sf"/>
</dbReference>
<proteinExistence type="predicted"/>
<name>A0AAD8I6P4_9APIA</name>
<dbReference type="EMBL" id="JAUIZM010000006">
    <property type="protein sequence ID" value="KAK1378987.1"/>
    <property type="molecule type" value="Genomic_DNA"/>
</dbReference>
<keyword evidence="3" id="KW-1185">Reference proteome</keyword>
<evidence type="ECO:0000313" key="2">
    <source>
        <dbReference type="EMBL" id="KAK1378987.1"/>
    </source>
</evidence>
<evidence type="ECO:0000256" key="1">
    <source>
        <dbReference type="SAM" id="MobiDB-lite"/>
    </source>
</evidence>
<dbReference type="GO" id="GO:0008270">
    <property type="term" value="F:zinc ion binding"/>
    <property type="evidence" value="ECO:0007669"/>
    <property type="project" value="InterPro"/>
</dbReference>
<gene>
    <name evidence="2" type="ORF">POM88_025731</name>
</gene>
<feature type="compositionally biased region" description="Basic and acidic residues" evidence="1">
    <location>
        <begin position="383"/>
        <end position="400"/>
    </location>
</feature>
<reference evidence="2" key="2">
    <citation type="submission" date="2023-05" db="EMBL/GenBank/DDBJ databases">
        <authorList>
            <person name="Schelkunov M.I."/>
        </authorList>
    </citation>
    <scope>NUCLEOTIDE SEQUENCE</scope>
    <source>
        <strain evidence="2">Hsosn_3</strain>
        <tissue evidence="2">Leaf</tissue>
    </source>
</reference>
<sequence>MIARDSSQIPFPTCAFFLHYINHTQEYKDYTLERLYGTLKTYELEIEQDEEIEKVQKKTGFVALVASVEKAEDMKEEAAEATPSHSACEGRAESRKCKGKVIEESEAIDQEEMDELDDHLAFLSRKFSKLKFKRNPDVSRPFKKDLVERSKFKCFNYGMGGHFANECRKPKSEKSDRKFEPVDYKKKYFDLLKQKGRAFITLDYDWAEDGNDLEEDTEFVNLALMADSSEQEASSSSNQVITTNLSELSTEECNNAINHMSTELYHMCISLKSLTNENTRIKLSNQLLSDRNALLETQFAEFEKMRVECQVAKDDLLIMLKREESIKTQLAKEQETIARWTDSKNVATNIIKAQGVDTFYKESTRKDKKKLDIESLGDDTSTDSEHPLEDNVSMDSRHPLMDNTSTEVTCPKKCTSSVSHDRL</sequence>
<protein>
    <recommendedName>
        <fullName evidence="4">CCHC-type domain-containing protein</fullName>
    </recommendedName>
</protein>
<evidence type="ECO:0000313" key="3">
    <source>
        <dbReference type="Proteomes" id="UP001237642"/>
    </source>
</evidence>
<dbReference type="GO" id="GO:0003676">
    <property type="term" value="F:nucleic acid binding"/>
    <property type="evidence" value="ECO:0007669"/>
    <property type="project" value="InterPro"/>
</dbReference>
<dbReference type="AlphaFoldDB" id="A0AAD8I6P4"/>
<organism evidence="2 3">
    <name type="scientific">Heracleum sosnowskyi</name>
    <dbReference type="NCBI Taxonomy" id="360622"/>
    <lineage>
        <taxon>Eukaryota</taxon>
        <taxon>Viridiplantae</taxon>
        <taxon>Streptophyta</taxon>
        <taxon>Embryophyta</taxon>
        <taxon>Tracheophyta</taxon>
        <taxon>Spermatophyta</taxon>
        <taxon>Magnoliopsida</taxon>
        <taxon>eudicotyledons</taxon>
        <taxon>Gunneridae</taxon>
        <taxon>Pentapetalae</taxon>
        <taxon>asterids</taxon>
        <taxon>campanulids</taxon>
        <taxon>Apiales</taxon>
        <taxon>Apiaceae</taxon>
        <taxon>Apioideae</taxon>
        <taxon>apioid superclade</taxon>
        <taxon>Tordylieae</taxon>
        <taxon>Tordyliinae</taxon>
        <taxon>Heracleum</taxon>
    </lineage>
</organism>
<feature type="region of interest" description="Disordered" evidence="1">
    <location>
        <begin position="372"/>
        <end position="423"/>
    </location>
</feature>
<comment type="caution">
    <text evidence="2">The sequence shown here is derived from an EMBL/GenBank/DDBJ whole genome shotgun (WGS) entry which is preliminary data.</text>
</comment>
<dbReference type="Proteomes" id="UP001237642">
    <property type="component" value="Unassembled WGS sequence"/>
</dbReference>
<evidence type="ECO:0008006" key="4">
    <source>
        <dbReference type="Google" id="ProtNLM"/>
    </source>
</evidence>